<evidence type="ECO:0000313" key="2">
    <source>
        <dbReference type="Proteomes" id="UP000799302"/>
    </source>
</evidence>
<reference evidence="1" key="1">
    <citation type="journal article" date="2020" name="Stud. Mycol.">
        <title>101 Dothideomycetes genomes: a test case for predicting lifestyles and emergence of pathogens.</title>
        <authorList>
            <person name="Haridas S."/>
            <person name="Albert R."/>
            <person name="Binder M."/>
            <person name="Bloem J."/>
            <person name="Labutti K."/>
            <person name="Salamov A."/>
            <person name="Andreopoulos B."/>
            <person name="Baker S."/>
            <person name="Barry K."/>
            <person name="Bills G."/>
            <person name="Bluhm B."/>
            <person name="Cannon C."/>
            <person name="Castanera R."/>
            <person name="Culley D."/>
            <person name="Daum C."/>
            <person name="Ezra D."/>
            <person name="Gonzalez J."/>
            <person name="Henrissat B."/>
            <person name="Kuo A."/>
            <person name="Liang C."/>
            <person name="Lipzen A."/>
            <person name="Lutzoni F."/>
            <person name="Magnuson J."/>
            <person name="Mondo S."/>
            <person name="Nolan M."/>
            <person name="Ohm R."/>
            <person name="Pangilinan J."/>
            <person name="Park H.-J."/>
            <person name="Ramirez L."/>
            <person name="Alfaro M."/>
            <person name="Sun H."/>
            <person name="Tritt A."/>
            <person name="Yoshinaga Y."/>
            <person name="Zwiers L.-H."/>
            <person name="Turgeon B."/>
            <person name="Goodwin S."/>
            <person name="Spatafora J."/>
            <person name="Crous P."/>
            <person name="Grigoriev I."/>
        </authorList>
    </citation>
    <scope>NUCLEOTIDE SEQUENCE</scope>
    <source>
        <strain evidence="1">CBS 115976</strain>
    </source>
</reference>
<accession>A0A6A6U968</accession>
<name>A0A6A6U968_9PEZI</name>
<dbReference type="Proteomes" id="UP000799302">
    <property type="component" value="Unassembled WGS sequence"/>
</dbReference>
<dbReference type="EMBL" id="MU004237">
    <property type="protein sequence ID" value="KAF2667444.1"/>
    <property type="molecule type" value="Genomic_DNA"/>
</dbReference>
<dbReference type="AlphaFoldDB" id="A0A6A6U968"/>
<gene>
    <name evidence="1" type="ORF">BT63DRAFT_456740</name>
</gene>
<evidence type="ECO:0000313" key="1">
    <source>
        <dbReference type="EMBL" id="KAF2667444.1"/>
    </source>
</evidence>
<sequence>MTSVAGPKSFFAFTRLPFEIQSMILVQTELVADSRPASPGIPISGNFKALSTCDRQCGATKSLNRPDCPECPDSGCYCMTTSLKHSSSCIYNPLHSSALFAVDSSIREQALQIYYRQNLFRLSGSAFEVLRELKSVPKERLYLVRNICVDYESSDFPSRNHSEPTDDWERLCALLHLICKNFNLQRLNITFNFNASWEPLGGDHWFDELTRPPSWWFFGSSRQQRLLRQLCKLLTAYGLSNVTVNIEPGWWHQKLPCNRGHLLTVCGPGEEDLIEKLCSL</sequence>
<organism evidence="1 2">
    <name type="scientific">Microthyrium microscopicum</name>
    <dbReference type="NCBI Taxonomy" id="703497"/>
    <lineage>
        <taxon>Eukaryota</taxon>
        <taxon>Fungi</taxon>
        <taxon>Dikarya</taxon>
        <taxon>Ascomycota</taxon>
        <taxon>Pezizomycotina</taxon>
        <taxon>Dothideomycetes</taxon>
        <taxon>Dothideomycetes incertae sedis</taxon>
        <taxon>Microthyriales</taxon>
        <taxon>Microthyriaceae</taxon>
        <taxon>Microthyrium</taxon>
    </lineage>
</organism>
<keyword evidence="2" id="KW-1185">Reference proteome</keyword>
<protein>
    <submittedName>
        <fullName evidence="1">Uncharacterized protein</fullName>
    </submittedName>
</protein>
<proteinExistence type="predicted"/>